<reference evidence="2" key="1">
    <citation type="submission" date="2021-04" db="EMBL/GenBank/DDBJ databases">
        <title>Biosynthetic gene clusters of Dactylosporangioum roseum.</title>
        <authorList>
            <person name="Hartkoorn R.C."/>
            <person name="Beaudoing E."/>
            <person name="Hot D."/>
            <person name="Moureu S."/>
        </authorList>
    </citation>
    <scope>NUCLEOTIDE SEQUENCE</scope>
    <source>
        <strain evidence="2">NRRL B-16295</strain>
    </source>
</reference>
<dbReference type="RefSeq" id="WP_260726112.1">
    <property type="nucleotide sequence ID" value="NZ_CP073721.1"/>
</dbReference>
<evidence type="ECO:0000256" key="1">
    <source>
        <dbReference type="SAM" id="Phobius"/>
    </source>
</evidence>
<keyword evidence="1" id="KW-0472">Membrane</keyword>
<dbReference type="Gene3D" id="2.40.50.140">
    <property type="entry name" value="Nucleic acid-binding proteins"/>
    <property type="match status" value="1"/>
</dbReference>
<sequence>MWEGDRGVATTFLVIGGIGVVVLAVSVLIGDLFHVGHPDAAGPFSLPAVAGFIGAFGFAAAIVAAVTDSKVAPVAVGAVAAVPTAWLATRLARMAMNMRTDATPTQRDMIGTTGVVVTPITANGFGEIRISLGGQPVKLSARADKPIPLGARVFVIEATSSTSVIVEETPL</sequence>
<feature type="transmembrane region" description="Helical" evidence="1">
    <location>
        <begin position="45"/>
        <end position="65"/>
    </location>
</feature>
<keyword evidence="1" id="KW-1133">Transmembrane helix</keyword>
<organism evidence="2 3">
    <name type="scientific">Dactylosporangium roseum</name>
    <dbReference type="NCBI Taxonomy" id="47989"/>
    <lineage>
        <taxon>Bacteria</taxon>
        <taxon>Bacillati</taxon>
        <taxon>Actinomycetota</taxon>
        <taxon>Actinomycetes</taxon>
        <taxon>Micromonosporales</taxon>
        <taxon>Micromonosporaceae</taxon>
        <taxon>Dactylosporangium</taxon>
    </lineage>
</organism>
<dbReference type="InterPro" id="IPR012340">
    <property type="entry name" value="NA-bd_OB-fold"/>
</dbReference>
<keyword evidence="3" id="KW-1185">Reference proteome</keyword>
<name>A0ABY5Z8Q5_9ACTN</name>
<dbReference type="Proteomes" id="UP001058271">
    <property type="component" value="Chromosome"/>
</dbReference>
<evidence type="ECO:0000313" key="3">
    <source>
        <dbReference type="Proteomes" id="UP001058271"/>
    </source>
</evidence>
<keyword evidence="1" id="KW-0812">Transmembrane</keyword>
<dbReference type="EMBL" id="CP073721">
    <property type="protein sequence ID" value="UWZ36764.1"/>
    <property type="molecule type" value="Genomic_DNA"/>
</dbReference>
<evidence type="ECO:0000313" key="2">
    <source>
        <dbReference type="EMBL" id="UWZ36764.1"/>
    </source>
</evidence>
<feature type="transmembrane region" description="Helical" evidence="1">
    <location>
        <begin position="12"/>
        <end position="33"/>
    </location>
</feature>
<feature type="transmembrane region" description="Helical" evidence="1">
    <location>
        <begin position="71"/>
        <end position="89"/>
    </location>
</feature>
<proteinExistence type="predicted"/>
<accession>A0ABY5Z8Q5</accession>
<protein>
    <submittedName>
        <fullName evidence="2">NfeD family protein</fullName>
    </submittedName>
</protein>
<gene>
    <name evidence="2" type="ORF">Drose_38250</name>
</gene>